<sequence>MDLIYPPVLDIQLPGGSVTSLPISEPRIGNFLDTNDLSDSAPSSSGPEPKLAFSSGNYQLLAYLESLNRLLTNLDGVESFGDRNVREARREVVREVEREASRVEKWWKSAWRAHVEGRRPQDSGVELPGRWVDTLTNGVGGMLGFGAGKEEDTQMRRQRRPSIY</sequence>
<dbReference type="EMBL" id="ML208812">
    <property type="protein sequence ID" value="TFK60214.1"/>
    <property type="molecule type" value="Genomic_DNA"/>
</dbReference>
<organism evidence="1 2">
    <name type="scientific">Pluteus cervinus</name>
    <dbReference type="NCBI Taxonomy" id="181527"/>
    <lineage>
        <taxon>Eukaryota</taxon>
        <taxon>Fungi</taxon>
        <taxon>Dikarya</taxon>
        <taxon>Basidiomycota</taxon>
        <taxon>Agaricomycotina</taxon>
        <taxon>Agaricomycetes</taxon>
        <taxon>Agaricomycetidae</taxon>
        <taxon>Agaricales</taxon>
        <taxon>Pluteineae</taxon>
        <taxon>Pluteaceae</taxon>
        <taxon>Pluteus</taxon>
    </lineage>
</organism>
<evidence type="ECO:0000313" key="1">
    <source>
        <dbReference type="EMBL" id="TFK60214.1"/>
    </source>
</evidence>
<reference evidence="1 2" key="1">
    <citation type="journal article" date="2019" name="Nat. Ecol. Evol.">
        <title>Megaphylogeny resolves global patterns of mushroom evolution.</title>
        <authorList>
            <person name="Varga T."/>
            <person name="Krizsan K."/>
            <person name="Foldi C."/>
            <person name="Dima B."/>
            <person name="Sanchez-Garcia M."/>
            <person name="Sanchez-Ramirez S."/>
            <person name="Szollosi G.J."/>
            <person name="Szarkandi J.G."/>
            <person name="Papp V."/>
            <person name="Albert L."/>
            <person name="Andreopoulos W."/>
            <person name="Angelini C."/>
            <person name="Antonin V."/>
            <person name="Barry K.W."/>
            <person name="Bougher N.L."/>
            <person name="Buchanan P."/>
            <person name="Buyck B."/>
            <person name="Bense V."/>
            <person name="Catcheside P."/>
            <person name="Chovatia M."/>
            <person name="Cooper J."/>
            <person name="Damon W."/>
            <person name="Desjardin D."/>
            <person name="Finy P."/>
            <person name="Geml J."/>
            <person name="Haridas S."/>
            <person name="Hughes K."/>
            <person name="Justo A."/>
            <person name="Karasinski D."/>
            <person name="Kautmanova I."/>
            <person name="Kiss B."/>
            <person name="Kocsube S."/>
            <person name="Kotiranta H."/>
            <person name="LaButti K.M."/>
            <person name="Lechner B.E."/>
            <person name="Liimatainen K."/>
            <person name="Lipzen A."/>
            <person name="Lukacs Z."/>
            <person name="Mihaltcheva S."/>
            <person name="Morgado L.N."/>
            <person name="Niskanen T."/>
            <person name="Noordeloos M.E."/>
            <person name="Ohm R.A."/>
            <person name="Ortiz-Santana B."/>
            <person name="Ovrebo C."/>
            <person name="Racz N."/>
            <person name="Riley R."/>
            <person name="Savchenko A."/>
            <person name="Shiryaev A."/>
            <person name="Soop K."/>
            <person name="Spirin V."/>
            <person name="Szebenyi C."/>
            <person name="Tomsovsky M."/>
            <person name="Tulloss R.E."/>
            <person name="Uehling J."/>
            <person name="Grigoriev I.V."/>
            <person name="Vagvolgyi C."/>
            <person name="Papp T."/>
            <person name="Martin F.M."/>
            <person name="Miettinen O."/>
            <person name="Hibbett D.S."/>
            <person name="Nagy L.G."/>
        </authorList>
    </citation>
    <scope>NUCLEOTIDE SEQUENCE [LARGE SCALE GENOMIC DNA]</scope>
    <source>
        <strain evidence="1 2">NL-1719</strain>
    </source>
</reference>
<protein>
    <submittedName>
        <fullName evidence="1">Uncharacterized protein</fullName>
    </submittedName>
</protein>
<keyword evidence="2" id="KW-1185">Reference proteome</keyword>
<name>A0ACD3A4J0_9AGAR</name>
<accession>A0ACD3A4J0</accession>
<gene>
    <name evidence="1" type="ORF">BDN72DRAFT_850784</name>
</gene>
<proteinExistence type="predicted"/>
<evidence type="ECO:0000313" key="2">
    <source>
        <dbReference type="Proteomes" id="UP000308600"/>
    </source>
</evidence>
<dbReference type="Proteomes" id="UP000308600">
    <property type="component" value="Unassembled WGS sequence"/>
</dbReference>